<accession>A0ABS2RNE7</accession>
<dbReference type="Proteomes" id="UP000704762">
    <property type="component" value="Unassembled WGS sequence"/>
</dbReference>
<keyword evidence="2" id="KW-1185">Reference proteome</keyword>
<evidence type="ECO:0000313" key="1">
    <source>
        <dbReference type="EMBL" id="MBM7800541.1"/>
    </source>
</evidence>
<name>A0ABS2RNE7_9ACTN</name>
<evidence type="ECO:0000313" key="2">
    <source>
        <dbReference type="Proteomes" id="UP000704762"/>
    </source>
</evidence>
<proteinExistence type="predicted"/>
<protein>
    <submittedName>
        <fullName evidence="1">Uncharacterized protein</fullName>
    </submittedName>
</protein>
<sequence>MAVTIRDLGPGARGPETVTWTRHGTRIGGQSYRRSWVEDVGIVEPAPKAATDIGTSANQRIMVYAALRAHVASRRLSTFAARARSRTTAIAAKTGCPAIPPG</sequence>
<gene>
    <name evidence="1" type="ORF">JOE57_003462</name>
</gene>
<dbReference type="EMBL" id="JAFBCF010000001">
    <property type="protein sequence ID" value="MBM7800541.1"/>
    <property type="molecule type" value="Genomic_DNA"/>
</dbReference>
<dbReference type="RefSeq" id="WP_204919882.1">
    <property type="nucleotide sequence ID" value="NZ_BAAAQP010000003.1"/>
</dbReference>
<reference evidence="1 2" key="1">
    <citation type="submission" date="2021-01" db="EMBL/GenBank/DDBJ databases">
        <title>Sequencing the genomes of 1000 actinobacteria strains.</title>
        <authorList>
            <person name="Klenk H.-P."/>
        </authorList>
    </citation>
    <scope>NUCLEOTIDE SEQUENCE [LARGE SCALE GENOMIC DNA]</scope>
    <source>
        <strain evidence="1 2">DSM 18662</strain>
    </source>
</reference>
<organism evidence="1 2">
    <name type="scientific">Microlunatus panaciterrae</name>
    <dbReference type="NCBI Taxonomy" id="400768"/>
    <lineage>
        <taxon>Bacteria</taxon>
        <taxon>Bacillati</taxon>
        <taxon>Actinomycetota</taxon>
        <taxon>Actinomycetes</taxon>
        <taxon>Propionibacteriales</taxon>
        <taxon>Propionibacteriaceae</taxon>
        <taxon>Microlunatus</taxon>
    </lineage>
</organism>
<comment type="caution">
    <text evidence="1">The sequence shown here is derived from an EMBL/GenBank/DDBJ whole genome shotgun (WGS) entry which is preliminary data.</text>
</comment>